<organism evidence="2 3">
    <name type="scientific">Sagittula stellata (strain ATCC 700073 / DSM 11524 / E-37)</name>
    <dbReference type="NCBI Taxonomy" id="388399"/>
    <lineage>
        <taxon>Bacteria</taxon>
        <taxon>Pseudomonadati</taxon>
        <taxon>Pseudomonadota</taxon>
        <taxon>Alphaproteobacteria</taxon>
        <taxon>Rhodobacterales</taxon>
        <taxon>Roseobacteraceae</taxon>
        <taxon>Sagittula</taxon>
    </lineage>
</organism>
<keyword evidence="3" id="KW-1185">Reference proteome</keyword>
<sequence>MPTPQDTIAFGATQWFYEVNGTARPNDIRYFDLGNGRVLSSWWVTRNPLADQIPSLDDGFTGVYNSAYYMIRDIDGTEIVPPTLMDPAYTTAVGPNGNPQMVFAATPTPTGEIVLHYGIVDTIYPPVMDHYTVTVSANGTPGAPVAVPSNSQYILAYDSVLLSNGNAAVVSEAGVTVIDSTGAIVGTSGSYGGTDDWKILETSDGRLMVITAYGARASADTNIKGQFFDLTGAPLAQEFDIAGPPATPSYAYYVDAGAGVTELTDGRFVVAWGEEGSSLEGNTANAQSGIHVVILNSDGTIAKGPFLGNPDAQSMAQFEPTVFALADGGFAIGYESDDVVGTITTQYRIQLFDAAGDPVGPSYHPDAYTLSGPEARGQQEMVILPDGRGLVIDELGGSTVIEIGNGIVAGNTPPVTPGFTGTTDENTPFTGQLIATDADGDPLTFVANLIPALNDAGQIVGNAVVNSDGSFTFTPGYPGISPVGTARFTYTVSDGVNTGVSGTAVFTVTAGSGGNPTNTAPVPGAVVLNGTEDTAIAGQATATDADNDALTYALGATAAAHGTATITSGGAISYQPDADFFGSDSFDITVSDGTNAPVTTSVTVNVAGAQDVPVAQDGSGTVVSGNALTTALSAFDADGDTLVFALDSGPANGSVTVSANGSAVYTPDAGFSGSDSFVFRVSDGTDTDTGTVFVQVDAAPPPAPMTLAALNGTTITGLQPGGRITVTDATGLDPSDLVVDASTGSVTFGGVQFQVTADLAANSFVLAEAAGGGFDLILLDELEGNGSDLGEGTAVSGGMVNGLGPDGFFTGNGTRDYTVTLDASTSAYDNAIGAYVRRADGSISDVQVLFADAKAAGAGATATMSNIVDDGVLEFFFIQNAASAAAGLSGPLSIDASGNLLEGGVDTGLTTYFSEVGLNADGTEHFLSGAVDGGGGLRVGIEDLTGGGDMDYQDMVFVVAWTDDGI</sequence>
<feature type="domain" description="DUF4114" evidence="1">
    <location>
        <begin position="896"/>
        <end position="961"/>
    </location>
</feature>
<dbReference type="Pfam" id="PF17963">
    <property type="entry name" value="Big_9"/>
    <property type="match status" value="3"/>
</dbReference>
<dbReference type="Proteomes" id="UP000005713">
    <property type="component" value="Unassembled WGS sequence"/>
</dbReference>
<dbReference type="eggNOG" id="COG4932">
    <property type="taxonomic scope" value="Bacteria"/>
</dbReference>
<accession>A3K0S4</accession>
<evidence type="ECO:0000259" key="1">
    <source>
        <dbReference type="Pfam" id="PF13448"/>
    </source>
</evidence>
<dbReference type="Gene3D" id="2.60.40.2810">
    <property type="match status" value="2"/>
</dbReference>
<dbReference type="RefSeq" id="WP_005857048.1">
    <property type="nucleotide sequence ID" value="NZ_AAYA01000003.1"/>
</dbReference>
<dbReference type="AlphaFoldDB" id="A3K0S4"/>
<comment type="caution">
    <text evidence="2">The sequence shown here is derived from an EMBL/GenBank/DDBJ whole genome shotgun (WGS) entry which is preliminary data.</text>
</comment>
<proteinExistence type="predicted"/>
<evidence type="ECO:0000313" key="3">
    <source>
        <dbReference type="Proteomes" id="UP000005713"/>
    </source>
</evidence>
<evidence type="ECO:0000313" key="2">
    <source>
        <dbReference type="EMBL" id="EBA09389.1"/>
    </source>
</evidence>
<dbReference type="NCBIfam" id="NF012211">
    <property type="entry name" value="tand_rpt_95"/>
    <property type="match status" value="2"/>
</dbReference>
<dbReference type="InterPro" id="IPR025193">
    <property type="entry name" value="DUF4114"/>
</dbReference>
<dbReference type="EMBL" id="AAYA01000003">
    <property type="protein sequence ID" value="EBA09389.1"/>
    <property type="molecule type" value="Genomic_DNA"/>
</dbReference>
<dbReference type="Pfam" id="PF13448">
    <property type="entry name" value="DUF4114"/>
    <property type="match status" value="1"/>
</dbReference>
<dbReference type="OrthoDB" id="7793891at2"/>
<name>A3K0S4_SAGS3</name>
<reference evidence="2 3" key="1">
    <citation type="submission" date="2006-06" db="EMBL/GenBank/DDBJ databases">
        <authorList>
            <person name="Moran M.A."/>
            <person name="Ferriera S."/>
            <person name="Johnson J."/>
            <person name="Kravitz S."/>
            <person name="Beeson K."/>
            <person name="Sutton G."/>
            <person name="Rogers Y.-H."/>
            <person name="Friedman R."/>
            <person name="Frazier M."/>
            <person name="Venter J.C."/>
        </authorList>
    </citation>
    <scope>NUCLEOTIDE SEQUENCE [LARGE SCALE GENOMIC DNA]</scope>
    <source>
        <strain evidence="2 3">E-37</strain>
    </source>
</reference>
<gene>
    <name evidence="2" type="ORF">SSE37_24144</name>
</gene>
<protein>
    <submittedName>
        <fullName evidence="2">VCBS</fullName>
    </submittedName>
</protein>